<dbReference type="AlphaFoldDB" id="A0AA40AV68"/>
<gene>
    <name evidence="3" type="ORF">B0T26DRAFT_771261</name>
</gene>
<dbReference type="Proteomes" id="UP001172101">
    <property type="component" value="Unassembled WGS sequence"/>
</dbReference>
<organism evidence="3 4">
    <name type="scientific">Lasiosphaeria miniovina</name>
    <dbReference type="NCBI Taxonomy" id="1954250"/>
    <lineage>
        <taxon>Eukaryota</taxon>
        <taxon>Fungi</taxon>
        <taxon>Dikarya</taxon>
        <taxon>Ascomycota</taxon>
        <taxon>Pezizomycotina</taxon>
        <taxon>Sordariomycetes</taxon>
        <taxon>Sordariomycetidae</taxon>
        <taxon>Sordariales</taxon>
        <taxon>Lasiosphaeriaceae</taxon>
        <taxon>Lasiosphaeria</taxon>
    </lineage>
</organism>
<name>A0AA40AV68_9PEZI</name>
<sequence length="259" mass="26867">MGLGGVASSASDAVGKAAGAGLSPTALILVLVLIAALVVAAVIITMHQKSKKEAAGGEHDDSSGGWKESSDQDFVDPTSANTTTAASGVHREDALPREFPMPGMDTVATERSGGGDRLSVAAAGLRESVATPFRAIGAARHQNKQYVLIRLDDVERGGGAGPALSVPDRALTQQDYVSVSSDVIPRSHGWTRTSSTDILYEGSKANIARSRFSSCSLISGERLKAFSSTKDARGHASGWLSSNQFSFSGFAQPSKFSQA</sequence>
<keyword evidence="2" id="KW-0812">Transmembrane</keyword>
<feature type="compositionally biased region" description="Basic and acidic residues" evidence="1">
    <location>
        <begin position="51"/>
        <end position="62"/>
    </location>
</feature>
<reference evidence="3" key="1">
    <citation type="submission" date="2023-06" db="EMBL/GenBank/DDBJ databases">
        <title>Genome-scale phylogeny and comparative genomics of the fungal order Sordariales.</title>
        <authorList>
            <consortium name="Lawrence Berkeley National Laboratory"/>
            <person name="Hensen N."/>
            <person name="Bonometti L."/>
            <person name="Westerberg I."/>
            <person name="Brannstrom I.O."/>
            <person name="Guillou S."/>
            <person name="Cros-Aarteil S."/>
            <person name="Calhoun S."/>
            <person name="Haridas S."/>
            <person name="Kuo A."/>
            <person name="Mondo S."/>
            <person name="Pangilinan J."/>
            <person name="Riley R."/>
            <person name="LaButti K."/>
            <person name="Andreopoulos B."/>
            <person name="Lipzen A."/>
            <person name="Chen C."/>
            <person name="Yanf M."/>
            <person name="Daum C."/>
            <person name="Ng V."/>
            <person name="Clum A."/>
            <person name="Steindorff A."/>
            <person name="Ohm R."/>
            <person name="Martin F."/>
            <person name="Silar P."/>
            <person name="Natvig D."/>
            <person name="Lalanne C."/>
            <person name="Gautier V."/>
            <person name="Ament-velasquez S.L."/>
            <person name="Kruys A."/>
            <person name="Hutchinson M.I."/>
            <person name="Powell A.J."/>
            <person name="Barry K."/>
            <person name="Miller A.N."/>
            <person name="Grigoriev I.V."/>
            <person name="Debuchy R."/>
            <person name="Gladieux P."/>
            <person name="Thoren M.H."/>
            <person name="Johannesson H."/>
        </authorList>
    </citation>
    <scope>NUCLEOTIDE SEQUENCE</scope>
    <source>
        <strain evidence="3">SMH2392-1A</strain>
    </source>
</reference>
<feature type="region of interest" description="Disordered" evidence="1">
    <location>
        <begin position="50"/>
        <end position="115"/>
    </location>
</feature>
<comment type="caution">
    <text evidence="3">The sequence shown here is derived from an EMBL/GenBank/DDBJ whole genome shotgun (WGS) entry which is preliminary data.</text>
</comment>
<dbReference type="GeneID" id="85329816"/>
<evidence type="ECO:0000256" key="2">
    <source>
        <dbReference type="SAM" id="Phobius"/>
    </source>
</evidence>
<evidence type="ECO:0000313" key="4">
    <source>
        <dbReference type="Proteomes" id="UP001172101"/>
    </source>
</evidence>
<feature type="transmembrane region" description="Helical" evidence="2">
    <location>
        <begin position="26"/>
        <end position="44"/>
    </location>
</feature>
<evidence type="ECO:0000256" key="1">
    <source>
        <dbReference type="SAM" id="MobiDB-lite"/>
    </source>
</evidence>
<dbReference type="RefSeq" id="XP_060298516.1">
    <property type="nucleotide sequence ID" value="XM_060446546.1"/>
</dbReference>
<keyword evidence="4" id="KW-1185">Reference proteome</keyword>
<proteinExistence type="predicted"/>
<protein>
    <submittedName>
        <fullName evidence="3">Uncharacterized protein</fullName>
    </submittedName>
</protein>
<accession>A0AA40AV68</accession>
<keyword evidence="2" id="KW-0472">Membrane</keyword>
<evidence type="ECO:0000313" key="3">
    <source>
        <dbReference type="EMBL" id="KAK0722592.1"/>
    </source>
</evidence>
<keyword evidence="2" id="KW-1133">Transmembrane helix</keyword>
<dbReference type="EMBL" id="JAUIRO010000003">
    <property type="protein sequence ID" value="KAK0722592.1"/>
    <property type="molecule type" value="Genomic_DNA"/>
</dbReference>